<feature type="transmembrane region" description="Helical" evidence="2">
    <location>
        <begin position="46"/>
        <end position="64"/>
    </location>
</feature>
<proteinExistence type="inferred from homology"/>
<feature type="transmembrane region" description="Helical" evidence="2">
    <location>
        <begin position="70"/>
        <end position="91"/>
    </location>
</feature>
<reference evidence="3 4" key="1">
    <citation type="submission" date="2020-08" db="EMBL/GenBank/DDBJ databases">
        <title>Genomic Encyclopedia of Type Strains, Phase IV (KMG-IV): sequencing the most valuable type-strain genomes for metagenomic binning, comparative biology and taxonomic classification.</title>
        <authorList>
            <person name="Goeker M."/>
        </authorList>
    </citation>
    <scope>NUCLEOTIDE SEQUENCE [LARGE SCALE GENOMIC DNA]</scope>
    <source>
        <strain evidence="3 4">DSM 4737</strain>
    </source>
</reference>
<keyword evidence="4" id="KW-1185">Reference proteome</keyword>
<dbReference type="InterPro" id="IPR032820">
    <property type="entry name" value="ATPase_put"/>
</dbReference>
<gene>
    <name evidence="3" type="ORF">GGR13_000258</name>
</gene>
<organism evidence="3 4">
    <name type="scientific">Brevundimonas variabilis</name>
    <dbReference type="NCBI Taxonomy" id="74312"/>
    <lineage>
        <taxon>Bacteria</taxon>
        <taxon>Pseudomonadati</taxon>
        <taxon>Pseudomonadota</taxon>
        <taxon>Alphaproteobacteria</taxon>
        <taxon>Caulobacterales</taxon>
        <taxon>Caulobacteraceae</taxon>
        <taxon>Brevundimonas</taxon>
    </lineage>
</organism>
<dbReference type="Pfam" id="PF09527">
    <property type="entry name" value="ATPase_gene1"/>
    <property type="match status" value="1"/>
</dbReference>
<evidence type="ECO:0000256" key="2">
    <source>
        <dbReference type="SAM" id="Phobius"/>
    </source>
</evidence>
<keyword evidence="1" id="KW-0406">Ion transport</keyword>
<keyword evidence="1" id="KW-0813">Transport</keyword>
<comment type="function">
    <text evidence="1">A possible function for this protein is to guide the assembly of the membrane sector of the ATPase enzyme complex.</text>
</comment>
<dbReference type="InterPro" id="IPR016989">
    <property type="entry name" value="Atp1_alphaprobac"/>
</dbReference>
<accession>A0A7W9FCR2</accession>
<dbReference type="Proteomes" id="UP000545037">
    <property type="component" value="Unassembled WGS sequence"/>
</dbReference>
<keyword evidence="1 2" id="KW-0472">Membrane</keyword>
<sequence length="121" mass="12716">MSQNTESREEAIARLAKSASDLEARTTREAQSDAAGQAVAGQAYKVVAQLLGGVFLGIGAGFVFDRFAGTAPWGVIGGVLLGFAVSLWMAWQTAKRLMAQAAAAGVEPRSIPFDDANDEER</sequence>
<name>A0A7W9FCR2_9CAUL</name>
<keyword evidence="2" id="KW-1133">Transmembrane helix</keyword>
<keyword evidence="2" id="KW-0812">Transmembrane</keyword>
<dbReference type="GO" id="GO:1902600">
    <property type="term" value="P:proton transmembrane transport"/>
    <property type="evidence" value="ECO:0007669"/>
    <property type="project" value="UniProtKB-KW"/>
</dbReference>
<dbReference type="AlphaFoldDB" id="A0A7W9FCR2"/>
<protein>
    <recommendedName>
        <fullName evidence="1">ATP synthase protein I</fullName>
    </recommendedName>
</protein>
<evidence type="ECO:0000313" key="3">
    <source>
        <dbReference type="EMBL" id="MBB5744686.1"/>
    </source>
</evidence>
<dbReference type="GO" id="GO:0045259">
    <property type="term" value="C:proton-transporting ATP synthase complex"/>
    <property type="evidence" value="ECO:0007669"/>
    <property type="project" value="UniProtKB-UniRule"/>
</dbReference>
<dbReference type="PIRSF" id="PIRSF032126">
    <property type="entry name" value="F0F1_ATP_synthase_subunit_I"/>
    <property type="match status" value="1"/>
</dbReference>
<dbReference type="EMBL" id="JACHOR010000001">
    <property type="protein sequence ID" value="MBB5744686.1"/>
    <property type="molecule type" value="Genomic_DNA"/>
</dbReference>
<evidence type="ECO:0000313" key="4">
    <source>
        <dbReference type="Proteomes" id="UP000545037"/>
    </source>
</evidence>
<comment type="similarity">
    <text evidence="1">Belongs to the bacterial AtpI family.</text>
</comment>
<comment type="caution">
    <text evidence="3">The sequence shown here is derived from an EMBL/GenBank/DDBJ whole genome shotgun (WGS) entry which is preliminary data.</text>
</comment>
<dbReference type="RefSeq" id="WP_183211657.1">
    <property type="nucleotide sequence ID" value="NZ_JACHOR010000001.1"/>
</dbReference>
<keyword evidence="1" id="KW-0375">Hydrogen ion transport</keyword>
<evidence type="ECO:0000256" key="1">
    <source>
        <dbReference type="PIRNR" id="PIRNR032126"/>
    </source>
</evidence>